<dbReference type="CDD" id="cd17370">
    <property type="entry name" value="MFS_MJ1317_like"/>
    <property type="match status" value="1"/>
</dbReference>
<accession>A0A1G2GRS1</accession>
<evidence type="ECO:0000256" key="3">
    <source>
        <dbReference type="ARBA" id="ARBA00023136"/>
    </source>
</evidence>
<feature type="transmembrane region" description="Helical" evidence="4">
    <location>
        <begin position="254"/>
        <end position="276"/>
    </location>
</feature>
<feature type="transmembrane region" description="Helical" evidence="4">
    <location>
        <begin position="288"/>
        <end position="305"/>
    </location>
</feature>
<dbReference type="SUPFAM" id="SSF103473">
    <property type="entry name" value="MFS general substrate transporter"/>
    <property type="match status" value="1"/>
</dbReference>
<evidence type="ECO:0000313" key="6">
    <source>
        <dbReference type="EMBL" id="OGZ52892.1"/>
    </source>
</evidence>
<comment type="caution">
    <text evidence="6">The sequence shown here is derived from an EMBL/GenBank/DDBJ whole genome shotgun (WGS) entry which is preliminary data.</text>
</comment>
<keyword evidence="2 4" id="KW-1133">Transmembrane helix</keyword>
<keyword evidence="3 4" id="KW-0472">Membrane</keyword>
<organism evidence="6 7">
    <name type="scientific">Candidatus Ryanbacteria bacterium RIFCSPLOWO2_01_FULL_48_26</name>
    <dbReference type="NCBI Taxonomy" id="1802126"/>
    <lineage>
        <taxon>Bacteria</taxon>
        <taxon>Candidatus Ryaniibacteriota</taxon>
    </lineage>
</organism>
<evidence type="ECO:0000256" key="1">
    <source>
        <dbReference type="ARBA" id="ARBA00022692"/>
    </source>
</evidence>
<dbReference type="InterPro" id="IPR011701">
    <property type="entry name" value="MFS"/>
</dbReference>
<dbReference type="PANTHER" id="PTHR23518:SF2">
    <property type="entry name" value="MAJOR FACILITATOR SUPERFAMILY TRANSPORTER"/>
    <property type="match status" value="1"/>
</dbReference>
<proteinExistence type="predicted"/>
<evidence type="ECO:0000313" key="7">
    <source>
        <dbReference type="Proteomes" id="UP000179106"/>
    </source>
</evidence>
<dbReference type="Pfam" id="PF07690">
    <property type="entry name" value="MFS_1"/>
    <property type="match status" value="1"/>
</dbReference>
<gene>
    <name evidence="6" type="ORF">A3B25_03710</name>
</gene>
<feature type="transmembrane region" description="Helical" evidence="4">
    <location>
        <begin position="351"/>
        <end position="372"/>
    </location>
</feature>
<dbReference type="GO" id="GO:0022857">
    <property type="term" value="F:transmembrane transporter activity"/>
    <property type="evidence" value="ECO:0007669"/>
    <property type="project" value="InterPro"/>
</dbReference>
<evidence type="ECO:0000256" key="4">
    <source>
        <dbReference type="SAM" id="Phobius"/>
    </source>
</evidence>
<dbReference type="InterPro" id="IPR036259">
    <property type="entry name" value="MFS_trans_sf"/>
</dbReference>
<feature type="transmembrane region" description="Helical" evidence="4">
    <location>
        <begin position="378"/>
        <end position="397"/>
    </location>
</feature>
<feature type="transmembrane region" description="Helical" evidence="4">
    <location>
        <begin position="167"/>
        <end position="188"/>
    </location>
</feature>
<dbReference type="STRING" id="1802126.A3B25_03710"/>
<sequence length="406" mass="43315">MGKRIFGFNRNVFFLGLVSFFNDFSAEMVQSVMPVFLTTVLGAPAFLVGVLEGVADALASTLKVFSGWFSDRIGKRKLPAVLGYVLSVGVRPFLALVTNFSQVFSLRIIDRIGKGFRDAPRDALISESIEPSEYGKSFGLHRALDTVGATVGPLCAFFLLPILNHSYQALFLVAFVVGLGAIASFAFVKDPLAQLPRQSSGQVGARAGKLPPPRLDGRLFKTNKRFILIVGSIFVFGMGTLPIVLLLLKAREVGLPAGSLPLVYFVYSLSFVLGAVPLGKLADKIGEGRVIVGGFVASLVAYLGLAGTNDMVLTILLFALLGLYAAATDGVERALAAKHLNRDILASGQGFMNMAVGFSSLVAGVVGGFLWTRFGSTVALDYAGVMSLVGLVLFMHVDRSVLREHV</sequence>
<feature type="transmembrane region" description="Helical" evidence="4">
    <location>
        <begin position="311"/>
        <end position="331"/>
    </location>
</feature>
<protein>
    <recommendedName>
        <fullName evidence="5">Major facilitator superfamily (MFS) profile domain-containing protein</fullName>
    </recommendedName>
</protein>
<reference evidence="6 7" key="1">
    <citation type="journal article" date="2016" name="Nat. Commun.">
        <title>Thousands of microbial genomes shed light on interconnected biogeochemical processes in an aquifer system.</title>
        <authorList>
            <person name="Anantharaman K."/>
            <person name="Brown C.T."/>
            <person name="Hug L.A."/>
            <person name="Sharon I."/>
            <person name="Castelle C.J."/>
            <person name="Probst A.J."/>
            <person name="Thomas B.C."/>
            <person name="Singh A."/>
            <person name="Wilkins M.J."/>
            <person name="Karaoz U."/>
            <person name="Brodie E.L."/>
            <person name="Williams K.H."/>
            <person name="Hubbard S.S."/>
            <person name="Banfield J.F."/>
        </authorList>
    </citation>
    <scope>NUCLEOTIDE SEQUENCE [LARGE SCALE GENOMIC DNA]</scope>
</reference>
<dbReference type="AlphaFoldDB" id="A0A1G2GRS1"/>
<feature type="domain" description="Major facilitator superfamily (MFS) profile" evidence="5">
    <location>
        <begin position="11"/>
        <end position="402"/>
    </location>
</feature>
<dbReference type="PROSITE" id="PS50850">
    <property type="entry name" value="MFS"/>
    <property type="match status" value="1"/>
</dbReference>
<feature type="transmembrane region" description="Helical" evidence="4">
    <location>
        <begin position="78"/>
        <end position="97"/>
    </location>
</feature>
<dbReference type="EMBL" id="MHNW01000037">
    <property type="protein sequence ID" value="OGZ52892.1"/>
    <property type="molecule type" value="Genomic_DNA"/>
</dbReference>
<dbReference type="Proteomes" id="UP000179106">
    <property type="component" value="Unassembled WGS sequence"/>
</dbReference>
<feature type="transmembrane region" description="Helical" evidence="4">
    <location>
        <begin position="226"/>
        <end position="248"/>
    </location>
</feature>
<dbReference type="InterPro" id="IPR020846">
    <property type="entry name" value="MFS_dom"/>
</dbReference>
<dbReference type="PANTHER" id="PTHR23518">
    <property type="entry name" value="C-METHYLTRANSFERASE"/>
    <property type="match status" value="1"/>
</dbReference>
<evidence type="ECO:0000259" key="5">
    <source>
        <dbReference type="PROSITE" id="PS50850"/>
    </source>
</evidence>
<name>A0A1G2GRS1_9BACT</name>
<feature type="transmembrane region" description="Helical" evidence="4">
    <location>
        <begin position="36"/>
        <end position="58"/>
    </location>
</feature>
<evidence type="ECO:0000256" key="2">
    <source>
        <dbReference type="ARBA" id="ARBA00022989"/>
    </source>
</evidence>
<keyword evidence="1 4" id="KW-0812">Transmembrane</keyword>
<dbReference type="Gene3D" id="1.20.1250.20">
    <property type="entry name" value="MFS general substrate transporter like domains"/>
    <property type="match status" value="1"/>
</dbReference>